<organism evidence="3 4">
    <name type="scientific">Spinacia oleracea</name>
    <name type="common">Spinach</name>
    <dbReference type="NCBI Taxonomy" id="3562"/>
    <lineage>
        <taxon>Eukaryota</taxon>
        <taxon>Viridiplantae</taxon>
        <taxon>Streptophyta</taxon>
        <taxon>Embryophyta</taxon>
        <taxon>Tracheophyta</taxon>
        <taxon>Spermatophyta</taxon>
        <taxon>Magnoliopsida</taxon>
        <taxon>eudicotyledons</taxon>
        <taxon>Gunneridae</taxon>
        <taxon>Pentapetalae</taxon>
        <taxon>Caryophyllales</taxon>
        <taxon>Chenopodiaceae</taxon>
        <taxon>Chenopodioideae</taxon>
        <taxon>Anserineae</taxon>
        <taxon>Spinacia</taxon>
    </lineage>
</organism>
<dbReference type="Gene3D" id="3.40.50.2000">
    <property type="entry name" value="Glycogen Phosphorylase B"/>
    <property type="match status" value="2"/>
</dbReference>
<dbReference type="PANTHER" id="PTHR11926:SF1464">
    <property type="entry name" value="UDP-GLYCOSYLTRANSFERASE 76B1-LIKE"/>
    <property type="match status" value="1"/>
</dbReference>
<dbReference type="GeneID" id="110785508"/>
<dbReference type="OrthoDB" id="5835829at2759"/>
<dbReference type="Pfam" id="PF00201">
    <property type="entry name" value="UDPGT"/>
    <property type="match status" value="1"/>
</dbReference>
<dbReference type="AlphaFoldDB" id="A0A9R0JSN5"/>
<proteinExistence type="inferred from homology"/>
<accession>A0A9R0JSN5</accession>
<dbReference type="FunFam" id="3.40.50.2000:FF:000120">
    <property type="entry name" value="UDP-glycosyltransferase 76C1"/>
    <property type="match status" value="1"/>
</dbReference>
<reference evidence="4" key="2">
    <citation type="submission" date="2025-08" db="UniProtKB">
        <authorList>
            <consortium name="RefSeq"/>
        </authorList>
    </citation>
    <scope>IDENTIFICATION</scope>
    <source>
        <tissue evidence="4">Leaf</tissue>
    </source>
</reference>
<dbReference type="CDD" id="cd03784">
    <property type="entry name" value="GT1_Gtf-like"/>
    <property type="match status" value="1"/>
</dbReference>
<dbReference type="Proteomes" id="UP000813463">
    <property type="component" value="Chromosome 1"/>
</dbReference>
<evidence type="ECO:0000256" key="1">
    <source>
        <dbReference type="ARBA" id="ARBA00009995"/>
    </source>
</evidence>
<dbReference type="SUPFAM" id="SSF53756">
    <property type="entry name" value="UDP-Glycosyltransferase/glycogen phosphorylase"/>
    <property type="match status" value="1"/>
</dbReference>
<dbReference type="FunFam" id="3.40.50.2000:FF:000040">
    <property type="entry name" value="UDP-glycosyltransferase 76C1"/>
    <property type="match status" value="1"/>
</dbReference>
<keyword evidence="3" id="KW-1185">Reference proteome</keyword>
<dbReference type="GO" id="GO:0080044">
    <property type="term" value="F:quercetin 7-O-glucosyltransferase activity"/>
    <property type="evidence" value="ECO:0000318"/>
    <property type="project" value="GO_Central"/>
</dbReference>
<protein>
    <submittedName>
        <fullName evidence="4">UDP-glycosyltransferase 76B1</fullName>
    </submittedName>
</protein>
<dbReference type="PANTHER" id="PTHR11926">
    <property type="entry name" value="GLUCOSYL/GLUCURONOSYL TRANSFERASES"/>
    <property type="match status" value="1"/>
</dbReference>
<gene>
    <name evidence="4" type="primary">LOC110785508</name>
</gene>
<dbReference type="GO" id="GO:0005737">
    <property type="term" value="C:cytoplasm"/>
    <property type="evidence" value="ECO:0000318"/>
    <property type="project" value="GO_Central"/>
</dbReference>
<name>A0A9R0JSN5_SPIOL</name>
<dbReference type="RefSeq" id="XP_021845651.1">
    <property type="nucleotide sequence ID" value="XM_021989959.2"/>
</dbReference>
<evidence type="ECO:0000256" key="2">
    <source>
        <dbReference type="ARBA" id="ARBA00022679"/>
    </source>
</evidence>
<dbReference type="KEGG" id="soe:110785508"/>
<evidence type="ECO:0000313" key="4">
    <source>
        <dbReference type="RefSeq" id="XP_021845651.1"/>
    </source>
</evidence>
<dbReference type="InterPro" id="IPR002213">
    <property type="entry name" value="UDP_glucos_trans"/>
</dbReference>
<dbReference type="GO" id="GO:0080043">
    <property type="term" value="F:quercetin 3-O-glucosyltransferase activity"/>
    <property type="evidence" value="ECO:0000318"/>
    <property type="project" value="GO_Central"/>
</dbReference>
<evidence type="ECO:0000313" key="3">
    <source>
        <dbReference type="Proteomes" id="UP000813463"/>
    </source>
</evidence>
<keyword evidence="2" id="KW-0808">Transferase</keyword>
<sequence>MERMNKPSKLGRRLLLFPAPFHGHLYPMLHLATLLHSKGFSITIIQTPYNPINPTHFPHFIFRSFYNSLLESYSKSPPPDSFAVLSVMNNSCSEPFRDCLSQILHEAEAAAAADKDPIAALIADPMWKFAGSVATSFSLPRLVLRTGSMSTLLLYCSLPSIREKGYLPPQDNRLDELLPDLPPFKVRDLPLEFTHDLLEALVQETKTSQGIICNTFEELEDSSIARVHQFLPIPIFPIGPMYKHSPTSAVSIWEQDQTSIAWLNTQAPKSVLYVSFGSVAAMSKAEFLDLAWGLLESMVPFLWVVRPGLIQGSEANDSMPEGYLEMVGERGYIVKWAPQIEVLSHPAVGGFWTHNGWNSTLESICEGVPMLCQPIFADQDMNARLVSDGWRIGLKMEKALKREDIAREIRKLMLEEEGAQTRSRITTLKEKATLCLQEGGSSNKAIKSLTSYLLSF</sequence>
<comment type="similarity">
    <text evidence="1">Belongs to the UDP-glycosyltransferase family.</text>
</comment>
<reference evidence="3" key="1">
    <citation type="journal article" date="2021" name="Nat. Commun.">
        <title>Genomic analyses provide insights into spinach domestication and the genetic basis of agronomic traits.</title>
        <authorList>
            <person name="Cai X."/>
            <person name="Sun X."/>
            <person name="Xu C."/>
            <person name="Sun H."/>
            <person name="Wang X."/>
            <person name="Ge C."/>
            <person name="Zhang Z."/>
            <person name="Wang Q."/>
            <person name="Fei Z."/>
            <person name="Jiao C."/>
            <person name="Wang Q."/>
        </authorList>
    </citation>
    <scope>NUCLEOTIDE SEQUENCE [LARGE SCALE GENOMIC DNA]</scope>
    <source>
        <strain evidence="3">cv. Varoflay</strain>
    </source>
</reference>